<dbReference type="Proteomes" id="UP001598138">
    <property type="component" value="Unassembled WGS sequence"/>
</dbReference>
<reference evidence="1 2" key="1">
    <citation type="submission" date="2024-03" db="EMBL/GenBank/DDBJ databases">
        <title>Aquirufa genome sequencing.</title>
        <authorList>
            <person name="Pitt A."/>
            <person name="Hahn M.W."/>
        </authorList>
    </citation>
    <scope>NUCLEOTIDE SEQUENCE [LARGE SCALE GENOMIC DNA]</scope>
    <source>
        <strain evidence="1 2">OSTEICH-129V</strain>
    </source>
</reference>
<organism evidence="1 2">
    <name type="scientific">Aquirufa avitistagni</name>
    <dbReference type="NCBI Taxonomy" id="3104728"/>
    <lineage>
        <taxon>Bacteria</taxon>
        <taxon>Pseudomonadati</taxon>
        <taxon>Bacteroidota</taxon>
        <taxon>Cytophagia</taxon>
        <taxon>Cytophagales</taxon>
        <taxon>Flectobacillaceae</taxon>
        <taxon>Aquirufa</taxon>
    </lineage>
</organism>
<protein>
    <submittedName>
        <fullName evidence="1">SprT-like domain-containing protein</fullName>
    </submittedName>
</protein>
<name>A0ABW6DB89_9BACT</name>
<dbReference type="RefSeq" id="WP_377983061.1">
    <property type="nucleotide sequence ID" value="NZ_JBBKXZ010000002.1"/>
</dbReference>
<gene>
    <name evidence="1" type="ORF">U0R10_06055</name>
</gene>
<evidence type="ECO:0000313" key="2">
    <source>
        <dbReference type="Proteomes" id="UP001598138"/>
    </source>
</evidence>
<sequence length="206" mass="23836">MTKSKKIESFFDHFPPEVAEYCFQLWQDHPFDFIVSKARGTKLGDFRYSPTKGYQITVNHNLNPYAFLVTYIHEVAHRVTYDIHKSKVNPHGNEWKRNFYELFEPILDEELLPASLVHVLKKYLQNPAATSTGYTPLVNVLATFDSQPAIGTRLIDLEEGTVFQLKNLILIKGKLRRTRYICQDTQSGRNYLVAKNAYVQPQEPLA</sequence>
<proteinExistence type="predicted"/>
<keyword evidence="2" id="KW-1185">Reference proteome</keyword>
<comment type="caution">
    <text evidence="1">The sequence shown here is derived from an EMBL/GenBank/DDBJ whole genome shotgun (WGS) entry which is preliminary data.</text>
</comment>
<evidence type="ECO:0000313" key="1">
    <source>
        <dbReference type="EMBL" id="MFD3394176.1"/>
    </source>
</evidence>
<accession>A0ABW6DB89</accession>
<dbReference type="EMBL" id="JBBKXZ010000002">
    <property type="protein sequence ID" value="MFD3394176.1"/>
    <property type="molecule type" value="Genomic_DNA"/>
</dbReference>